<reference evidence="10" key="1">
    <citation type="submission" date="2025-08" db="UniProtKB">
        <authorList>
            <consortium name="Ensembl"/>
        </authorList>
    </citation>
    <scope>IDENTIFICATION</scope>
</reference>
<dbReference type="Pfam" id="PF25600">
    <property type="entry name" value="TRIM_CC"/>
    <property type="match status" value="1"/>
</dbReference>
<dbReference type="GO" id="GO:0005737">
    <property type="term" value="C:cytoplasm"/>
    <property type="evidence" value="ECO:0007669"/>
    <property type="project" value="UniProtKB-ARBA"/>
</dbReference>
<dbReference type="InterPro" id="IPR058030">
    <property type="entry name" value="TRIM8/14/16/25/29/45/65_CC"/>
</dbReference>
<dbReference type="Gene3D" id="3.30.160.60">
    <property type="entry name" value="Classic Zinc Finger"/>
    <property type="match status" value="1"/>
</dbReference>
<dbReference type="InterPro" id="IPR000315">
    <property type="entry name" value="Znf_B-box"/>
</dbReference>
<sequence length="624" mass="71054">MSQLHAPPISHFTPDVQSKEKFCFCGKKTKLSLSDSSYKSFPGWIYRMSSSSASSPLSEEQFLCSICLDVFSDPVTIPCGHNFCKNCISSTHTSGMFSNYSVFAEEQFLCSICLDVFTDPVTIPCGHNFCKNCITEHWNISPQCQCPMCKDVLDRRPELRVNTFISEIANQFRQSDTKNVIGCSVQKSSSPGEVLCDICTGTKLKALKSCLVCLTSYCETHLELHQKMTGLKRHQLIDPVENLEDRMCMKHGRPLELFCKTDQICVCRFCIESNHKTHRTITLNEEYKHKKAKLGKTEAEIQMMIEERRLKIEEIKQSVKLTKVDADRERADSVQVFTALVQSVERGLAQLIDTIDEKQKTSERQAEGYIKGLEEEIFELTRRSALVQQLSHTEDHLQLLQRFPSVSPVPPTKDWTEVSVQSSYEGIVRRAVAQLADSLTKEMKRLCAEAELKRVRQYGVDVTLDPDTASAYLILSDDGKQVKSSHIQKNVPDNPQRFSICNGVLGKQSFFAGRFYYEVQVRGKTEWDLGVASASVNRKGNIKLAPKNGFWTIWLRKETEYKALAGPGILLYLKSKPQKVGVFVDYDNGSCYVRLPRCLGLERHTRNWRHGGWQRRFHDFASQR</sequence>
<evidence type="ECO:0000256" key="4">
    <source>
        <dbReference type="ARBA" id="ARBA00022833"/>
    </source>
</evidence>
<dbReference type="Gene3D" id="4.10.830.40">
    <property type="match status" value="1"/>
</dbReference>
<dbReference type="PROSITE" id="PS50119">
    <property type="entry name" value="ZF_BBOX"/>
    <property type="match status" value="1"/>
</dbReference>
<dbReference type="InterPro" id="IPR001841">
    <property type="entry name" value="Znf_RING"/>
</dbReference>
<dbReference type="PRINTS" id="PR01407">
    <property type="entry name" value="BUTYPHLNCDUF"/>
</dbReference>
<evidence type="ECO:0000256" key="6">
    <source>
        <dbReference type="PROSITE-ProRule" id="PRU00024"/>
    </source>
</evidence>
<dbReference type="Proteomes" id="UP000261640">
    <property type="component" value="Unplaced"/>
</dbReference>
<evidence type="ECO:0000259" key="9">
    <source>
        <dbReference type="PROSITE" id="PS50188"/>
    </source>
</evidence>
<dbReference type="SUPFAM" id="SSF57850">
    <property type="entry name" value="RING/U-box"/>
    <property type="match status" value="2"/>
</dbReference>
<dbReference type="SMART" id="SM00449">
    <property type="entry name" value="SPRY"/>
    <property type="match status" value="1"/>
</dbReference>
<dbReference type="GeneTree" id="ENSGT00390000004586"/>
<evidence type="ECO:0000313" key="10">
    <source>
        <dbReference type="Ensembl" id="ENSMAMP00000034681.2"/>
    </source>
</evidence>
<evidence type="ECO:0000313" key="11">
    <source>
        <dbReference type="Proteomes" id="UP000261640"/>
    </source>
</evidence>
<organism evidence="10 11">
    <name type="scientific">Mastacembelus armatus</name>
    <name type="common">zig-zag eel</name>
    <dbReference type="NCBI Taxonomy" id="205130"/>
    <lineage>
        <taxon>Eukaryota</taxon>
        <taxon>Metazoa</taxon>
        <taxon>Chordata</taxon>
        <taxon>Craniata</taxon>
        <taxon>Vertebrata</taxon>
        <taxon>Euteleostomi</taxon>
        <taxon>Actinopterygii</taxon>
        <taxon>Neopterygii</taxon>
        <taxon>Teleostei</taxon>
        <taxon>Neoteleostei</taxon>
        <taxon>Acanthomorphata</taxon>
        <taxon>Anabantaria</taxon>
        <taxon>Synbranchiformes</taxon>
        <taxon>Mastacembelidae</taxon>
        <taxon>Mastacembelus</taxon>
    </lineage>
</organism>
<keyword evidence="1" id="KW-0399">Innate immunity</keyword>
<feature type="domain" description="B30.2/SPRY" evidence="9">
    <location>
        <begin position="442"/>
        <end position="624"/>
    </location>
</feature>
<keyword evidence="5" id="KW-0391">Immunity</keyword>
<dbReference type="InterPro" id="IPR003877">
    <property type="entry name" value="SPRY_dom"/>
</dbReference>
<dbReference type="InterPro" id="IPR013320">
    <property type="entry name" value="ConA-like_dom_sf"/>
</dbReference>
<dbReference type="Pfam" id="PF13765">
    <property type="entry name" value="PRY"/>
    <property type="match status" value="1"/>
</dbReference>
<dbReference type="InterPro" id="IPR051051">
    <property type="entry name" value="E3_ubiq-ligase_TRIM/RNF"/>
</dbReference>
<dbReference type="GO" id="GO:0008270">
    <property type="term" value="F:zinc ion binding"/>
    <property type="evidence" value="ECO:0007669"/>
    <property type="project" value="UniProtKB-KW"/>
</dbReference>
<keyword evidence="4" id="KW-0862">Zinc</keyword>
<dbReference type="PROSITE" id="PS50089">
    <property type="entry name" value="ZF_RING_2"/>
    <property type="match status" value="2"/>
</dbReference>
<dbReference type="CDD" id="cd19769">
    <property type="entry name" value="Bbox2_TRIM16-like"/>
    <property type="match status" value="1"/>
</dbReference>
<evidence type="ECO:0000256" key="3">
    <source>
        <dbReference type="ARBA" id="ARBA00022771"/>
    </source>
</evidence>
<dbReference type="PROSITE" id="PS00518">
    <property type="entry name" value="ZF_RING_1"/>
    <property type="match status" value="2"/>
</dbReference>
<keyword evidence="11" id="KW-1185">Reference proteome</keyword>
<dbReference type="PROSITE" id="PS50188">
    <property type="entry name" value="B302_SPRY"/>
    <property type="match status" value="1"/>
</dbReference>
<dbReference type="Pfam" id="PF13445">
    <property type="entry name" value="zf-RING_UBOX"/>
    <property type="match status" value="2"/>
</dbReference>
<dbReference type="Gene3D" id="2.60.120.920">
    <property type="match status" value="1"/>
</dbReference>
<keyword evidence="3 6" id="KW-0863">Zinc-finger</keyword>
<accession>A0A3Q3NF51</accession>
<dbReference type="Pfam" id="PF00622">
    <property type="entry name" value="SPRY"/>
    <property type="match status" value="1"/>
</dbReference>
<dbReference type="PANTHER" id="PTHR25465">
    <property type="entry name" value="B-BOX DOMAIN CONTAINING"/>
    <property type="match status" value="1"/>
</dbReference>
<dbReference type="FunFam" id="2.60.120.920:FF:000004">
    <property type="entry name" value="Butyrophilin subfamily 1 member A1"/>
    <property type="match status" value="1"/>
</dbReference>
<dbReference type="InterPro" id="IPR017907">
    <property type="entry name" value="Znf_RING_CS"/>
</dbReference>
<dbReference type="InterPro" id="IPR006574">
    <property type="entry name" value="PRY"/>
</dbReference>
<evidence type="ECO:0000259" key="7">
    <source>
        <dbReference type="PROSITE" id="PS50089"/>
    </source>
</evidence>
<dbReference type="InterPro" id="IPR013083">
    <property type="entry name" value="Znf_RING/FYVE/PHD"/>
</dbReference>
<feature type="domain" description="RING-type" evidence="7">
    <location>
        <begin position="110"/>
        <end position="150"/>
    </location>
</feature>
<dbReference type="STRING" id="205130.ENSMAMP00000034681"/>
<dbReference type="SUPFAM" id="SSF49899">
    <property type="entry name" value="Concanavalin A-like lectins/glucanases"/>
    <property type="match status" value="1"/>
</dbReference>
<dbReference type="InterPro" id="IPR001870">
    <property type="entry name" value="B30.2/SPRY"/>
</dbReference>
<dbReference type="PANTHER" id="PTHR25465:SF32">
    <property type="entry name" value="BLOODTHIRSTY-RELATED GENE FAMILY, MEMBER 16 ISOFORM X1-RELATED"/>
    <property type="match status" value="1"/>
</dbReference>
<proteinExistence type="predicted"/>
<dbReference type="GO" id="GO:0045087">
    <property type="term" value="P:innate immune response"/>
    <property type="evidence" value="ECO:0007669"/>
    <property type="project" value="UniProtKB-KW"/>
</dbReference>
<evidence type="ECO:0000259" key="8">
    <source>
        <dbReference type="PROSITE" id="PS50119"/>
    </source>
</evidence>
<dbReference type="InterPro" id="IPR027370">
    <property type="entry name" value="Znf-RING_euk"/>
</dbReference>
<name>A0A3Q3NF51_9TELE</name>
<keyword evidence="2" id="KW-0479">Metal-binding</keyword>
<dbReference type="Gene3D" id="3.30.40.10">
    <property type="entry name" value="Zinc/RING finger domain, C3HC4 (zinc finger)"/>
    <property type="match status" value="2"/>
</dbReference>
<dbReference type="SMART" id="SM00589">
    <property type="entry name" value="PRY"/>
    <property type="match status" value="1"/>
</dbReference>
<dbReference type="AlphaFoldDB" id="A0A3Q3NF51"/>
<dbReference type="CDD" id="cd13733">
    <property type="entry name" value="SPRY_PRY_C-I_1"/>
    <property type="match status" value="1"/>
</dbReference>
<dbReference type="InterPro" id="IPR003879">
    <property type="entry name" value="Butyrophylin_SPRY"/>
</dbReference>
<reference evidence="10" key="2">
    <citation type="submission" date="2025-09" db="UniProtKB">
        <authorList>
            <consortium name="Ensembl"/>
        </authorList>
    </citation>
    <scope>IDENTIFICATION</scope>
</reference>
<evidence type="ECO:0000256" key="1">
    <source>
        <dbReference type="ARBA" id="ARBA00022588"/>
    </source>
</evidence>
<evidence type="ECO:0000256" key="5">
    <source>
        <dbReference type="ARBA" id="ARBA00022859"/>
    </source>
</evidence>
<feature type="domain" description="RING-type" evidence="7">
    <location>
        <begin position="64"/>
        <end position="113"/>
    </location>
</feature>
<dbReference type="Pfam" id="PF00643">
    <property type="entry name" value="zf-B_box"/>
    <property type="match status" value="1"/>
</dbReference>
<protein>
    <submittedName>
        <fullName evidence="10">Component of oligomeric golgi complex 5</fullName>
    </submittedName>
</protein>
<dbReference type="SMART" id="SM00336">
    <property type="entry name" value="BBOX"/>
    <property type="match status" value="1"/>
</dbReference>
<evidence type="ECO:0000256" key="2">
    <source>
        <dbReference type="ARBA" id="ARBA00022723"/>
    </source>
</evidence>
<dbReference type="InterPro" id="IPR043136">
    <property type="entry name" value="B30.2/SPRY_sf"/>
</dbReference>
<dbReference type="SUPFAM" id="SSF57845">
    <property type="entry name" value="B-box zinc-binding domain"/>
    <property type="match status" value="1"/>
</dbReference>
<dbReference type="Ensembl" id="ENSMAMT00000035572.2">
    <property type="protein sequence ID" value="ENSMAMP00000034681.2"/>
    <property type="gene ID" value="ENSMAMG00000023295.2"/>
</dbReference>
<dbReference type="SMART" id="SM00184">
    <property type="entry name" value="RING"/>
    <property type="match status" value="2"/>
</dbReference>
<feature type="domain" description="B box-type" evidence="8">
    <location>
        <begin position="243"/>
        <end position="283"/>
    </location>
</feature>